<evidence type="ECO:0000256" key="1">
    <source>
        <dbReference type="SAM" id="SignalP"/>
    </source>
</evidence>
<accession>A0A2K3NXJ2</accession>
<evidence type="ECO:0000313" key="2">
    <source>
        <dbReference type="EMBL" id="PNY07762.1"/>
    </source>
</evidence>
<evidence type="ECO:0000313" key="3">
    <source>
        <dbReference type="Proteomes" id="UP000236291"/>
    </source>
</evidence>
<name>A0A2K3NXJ2_TRIPR</name>
<gene>
    <name evidence="2" type="ORF">L195_g004266</name>
</gene>
<evidence type="ECO:0008006" key="4">
    <source>
        <dbReference type="Google" id="ProtNLM"/>
    </source>
</evidence>
<feature type="chain" id="PRO_5014370885" description="Secreted protein" evidence="1">
    <location>
        <begin position="20"/>
        <end position="88"/>
    </location>
</feature>
<dbReference type="EMBL" id="ASHM01002081">
    <property type="protein sequence ID" value="PNY07762.1"/>
    <property type="molecule type" value="Genomic_DNA"/>
</dbReference>
<protein>
    <recommendedName>
        <fullName evidence="4">Secreted protein</fullName>
    </recommendedName>
</protein>
<reference evidence="2 3" key="1">
    <citation type="journal article" date="2014" name="Am. J. Bot.">
        <title>Genome assembly and annotation for red clover (Trifolium pratense; Fabaceae).</title>
        <authorList>
            <person name="Istvanek J."/>
            <person name="Jaros M."/>
            <person name="Krenek A."/>
            <person name="Repkova J."/>
        </authorList>
    </citation>
    <scope>NUCLEOTIDE SEQUENCE [LARGE SCALE GENOMIC DNA]</scope>
    <source>
        <strain evidence="3">cv. Tatra</strain>
        <tissue evidence="2">Young leaves</tissue>
    </source>
</reference>
<keyword evidence="1" id="KW-0732">Signal</keyword>
<comment type="caution">
    <text evidence="2">The sequence shown here is derived from an EMBL/GenBank/DDBJ whole genome shotgun (WGS) entry which is preliminary data.</text>
</comment>
<dbReference type="AlphaFoldDB" id="A0A2K3NXJ2"/>
<dbReference type="Proteomes" id="UP000236291">
    <property type="component" value="Unassembled WGS sequence"/>
</dbReference>
<sequence length="88" mass="9807">MFLVIWLTSTASVLTVLEAVFELRRICLGSHSTVDPSTFGSQRYFLDFDWPITFDSKFGVSASGIFMGRVDVFSSGLEAEECLSKNEI</sequence>
<proteinExistence type="predicted"/>
<reference evidence="2 3" key="2">
    <citation type="journal article" date="2017" name="Front. Plant Sci.">
        <title>Gene Classification and Mining of Molecular Markers Useful in Red Clover (Trifolium pratense) Breeding.</title>
        <authorList>
            <person name="Istvanek J."/>
            <person name="Dluhosova J."/>
            <person name="Dluhos P."/>
            <person name="Patkova L."/>
            <person name="Nedelnik J."/>
            <person name="Repkova J."/>
        </authorList>
    </citation>
    <scope>NUCLEOTIDE SEQUENCE [LARGE SCALE GENOMIC DNA]</scope>
    <source>
        <strain evidence="3">cv. Tatra</strain>
        <tissue evidence="2">Young leaves</tissue>
    </source>
</reference>
<feature type="signal peptide" evidence="1">
    <location>
        <begin position="1"/>
        <end position="19"/>
    </location>
</feature>
<organism evidence="2 3">
    <name type="scientific">Trifolium pratense</name>
    <name type="common">Red clover</name>
    <dbReference type="NCBI Taxonomy" id="57577"/>
    <lineage>
        <taxon>Eukaryota</taxon>
        <taxon>Viridiplantae</taxon>
        <taxon>Streptophyta</taxon>
        <taxon>Embryophyta</taxon>
        <taxon>Tracheophyta</taxon>
        <taxon>Spermatophyta</taxon>
        <taxon>Magnoliopsida</taxon>
        <taxon>eudicotyledons</taxon>
        <taxon>Gunneridae</taxon>
        <taxon>Pentapetalae</taxon>
        <taxon>rosids</taxon>
        <taxon>fabids</taxon>
        <taxon>Fabales</taxon>
        <taxon>Fabaceae</taxon>
        <taxon>Papilionoideae</taxon>
        <taxon>50 kb inversion clade</taxon>
        <taxon>NPAAA clade</taxon>
        <taxon>Hologalegina</taxon>
        <taxon>IRL clade</taxon>
        <taxon>Trifolieae</taxon>
        <taxon>Trifolium</taxon>
    </lineage>
</organism>